<dbReference type="EMBL" id="CAJOAZ010015812">
    <property type="protein sequence ID" value="CAF4297390.1"/>
    <property type="molecule type" value="Genomic_DNA"/>
</dbReference>
<reference evidence="2" key="1">
    <citation type="submission" date="2021-02" db="EMBL/GenBank/DDBJ databases">
        <authorList>
            <person name="Nowell W R."/>
        </authorList>
    </citation>
    <scope>NUCLEOTIDE SEQUENCE</scope>
</reference>
<evidence type="ECO:0000313" key="2">
    <source>
        <dbReference type="EMBL" id="CAF0966465.1"/>
    </source>
</evidence>
<evidence type="ECO:0000256" key="1">
    <source>
        <dbReference type="SAM" id="Phobius"/>
    </source>
</evidence>
<feature type="transmembrane region" description="Helical" evidence="1">
    <location>
        <begin position="24"/>
        <end position="44"/>
    </location>
</feature>
<keyword evidence="1" id="KW-0472">Membrane</keyword>
<organism evidence="2 4">
    <name type="scientific">Adineta steineri</name>
    <dbReference type="NCBI Taxonomy" id="433720"/>
    <lineage>
        <taxon>Eukaryota</taxon>
        <taxon>Metazoa</taxon>
        <taxon>Spiralia</taxon>
        <taxon>Gnathifera</taxon>
        <taxon>Rotifera</taxon>
        <taxon>Eurotatoria</taxon>
        <taxon>Bdelloidea</taxon>
        <taxon>Adinetida</taxon>
        <taxon>Adinetidae</taxon>
        <taxon>Adineta</taxon>
    </lineage>
</organism>
<dbReference type="AlphaFoldDB" id="A0A814E9M9"/>
<gene>
    <name evidence="2" type="ORF">JYZ213_LOCUS14148</name>
    <name evidence="3" type="ORF">OXD698_LOCUS45904</name>
</gene>
<dbReference type="EMBL" id="CAJNOG010000116">
    <property type="protein sequence ID" value="CAF0966465.1"/>
    <property type="molecule type" value="Genomic_DNA"/>
</dbReference>
<proteinExistence type="predicted"/>
<comment type="caution">
    <text evidence="2">The sequence shown here is derived from an EMBL/GenBank/DDBJ whole genome shotgun (WGS) entry which is preliminary data.</text>
</comment>
<dbReference type="Proteomes" id="UP000663844">
    <property type="component" value="Unassembled WGS sequence"/>
</dbReference>
<protein>
    <submittedName>
        <fullName evidence="2">Uncharacterized protein</fullName>
    </submittedName>
</protein>
<dbReference type="Proteomes" id="UP000663845">
    <property type="component" value="Unassembled WGS sequence"/>
</dbReference>
<name>A0A814E9M9_9BILA</name>
<keyword evidence="1" id="KW-1133">Transmembrane helix</keyword>
<feature type="transmembrane region" description="Helical" evidence="1">
    <location>
        <begin position="56"/>
        <end position="75"/>
    </location>
</feature>
<evidence type="ECO:0000313" key="3">
    <source>
        <dbReference type="EMBL" id="CAF4297390.1"/>
    </source>
</evidence>
<sequence>MSSLSSSADRVLTLNNIVTQANRYFATFIFIFGCVGNIMNIFVLSQSLFVQIPVQYYSSVAVLISLIAGLSSRMLSSITIDLSDTVRWICKMRGFTLFTFRAIAF</sequence>
<evidence type="ECO:0000313" key="4">
    <source>
        <dbReference type="Proteomes" id="UP000663845"/>
    </source>
</evidence>
<accession>A0A814E9M9</accession>
<keyword evidence="1" id="KW-0812">Transmembrane</keyword>